<evidence type="ECO:0000256" key="1">
    <source>
        <dbReference type="SAM" id="Phobius"/>
    </source>
</evidence>
<protein>
    <recommendedName>
        <fullName evidence="4">LVIVD repeat protein</fullName>
    </recommendedName>
</protein>
<dbReference type="EMBL" id="PEVJ01000023">
    <property type="protein sequence ID" value="PIU98520.1"/>
    <property type="molecule type" value="Genomic_DNA"/>
</dbReference>
<dbReference type="InterPro" id="IPR011047">
    <property type="entry name" value="Quinoprotein_ADH-like_sf"/>
</dbReference>
<name>A0A2M7B603_9BACT</name>
<dbReference type="AlphaFoldDB" id="A0A2M7B603"/>
<keyword evidence="1" id="KW-0472">Membrane</keyword>
<organism evidence="2 3">
    <name type="scientific">Candidatus Wolfebacteria bacterium CG03_land_8_20_14_0_80_40_12</name>
    <dbReference type="NCBI Taxonomy" id="1975069"/>
    <lineage>
        <taxon>Bacteria</taxon>
        <taxon>Candidatus Wolfeibacteriota</taxon>
    </lineage>
</organism>
<keyword evidence="1" id="KW-0812">Transmembrane</keyword>
<keyword evidence="1" id="KW-1133">Transmembrane helix</keyword>
<dbReference type="SUPFAM" id="SSF50998">
    <property type="entry name" value="Quinoprotein alcohol dehydrogenase-like"/>
    <property type="match status" value="1"/>
</dbReference>
<sequence>MIKGQITVEILISLFIVVVAMSAAIMLLFGSQSISLDVELNNQALQKAGEQIENSRALSRQDFNSVISSSTTEDIYLKETIVEDIDICTKKVTSRISWQTDPSRPQKIELVTLVADKQALIETGGDGGGSLPTGNWQNPQTLASIDVGAGNQATDVDVFGNIVYISTQASSKSKPDIHSYDVSNPASPSFLNNLDVDAYSLAAIDYNAGYVYGASTGVIPDLKVINANNPANLNVASEFNVIAGVDAKSILKANTVVYLGVQKSSIAEEFFVINATNPLEPSLINVFEINGDVNKISLKNHLIYLATSRDDKELFILDVNDPVNVSEAGYFNISGTADANSVFVQSPSRVFLGVGNVFYALNASDPLNVSIIGSLDVGGNINDIYVAGDLAFLATSNNNKEFQVINVSNLANPVLYSYFNFPQIATGVDYKDNIIYVSVRSNDGLRIITSNP</sequence>
<dbReference type="Proteomes" id="UP000228949">
    <property type="component" value="Unassembled WGS sequence"/>
</dbReference>
<accession>A0A2M7B603</accession>
<proteinExistence type="predicted"/>
<evidence type="ECO:0000313" key="3">
    <source>
        <dbReference type="Proteomes" id="UP000228949"/>
    </source>
</evidence>
<feature type="transmembrane region" description="Helical" evidence="1">
    <location>
        <begin position="7"/>
        <end position="29"/>
    </location>
</feature>
<evidence type="ECO:0008006" key="4">
    <source>
        <dbReference type="Google" id="ProtNLM"/>
    </source>
</evidence>
<evidence type="ECO:0000313" key="2">
    <source>
        <dbReference type="EMBL" id="PIU98520.1"/>
    </source>
</evidence>
<comment type="caution">
    <text evidence="2">The sequence shown here is derived from an EMBL/GenBank/DDBJ whole genome shotgun (WGS) entry which is preliminary data.</text>
</comment>
<reference evidence="3" key="1">
    <citation type="submission" date="2017-09" db="EMBL/GenBank/DDBJ databases">
        <title>Depth-based differentiation of microbial function through sediment-hosted aquifers and enrichment of novel symbionts in the deep terrestrial subsurface.</title>
        <authorList>
            <person name="Probst A.J."/>
            <person name="Ladd B."/>
            <person name="Jarett J.K."/>
            <person name="Geller-Mcgrath D.E."/>
            <person name="Sieber C.M.K."/>
            <person name="Emerson J.B."/>
            <person name="Anantharaman K."/>
            <person name="Thomas B.C."/>
            <person name="Malmstrom R."/>
            <person name="Stieglmeier M."/>
            <person name="Klingl A."/>
            <person name="Woyke T."/>
            <person name="Ryan C.M."/>
            <person name="Banfield J.F."/>
        </authorList>
    </citation>
    <scope>NUCLEOTIDE SEQUENCE [LARGE SCALE GENOMIC DNA]</scope>
</reference>
<gene>
    <name evidence="2" type="ORF">COS61_00980</name>
</gene>